<feature type="non-terminal residue" evidence="2">
    <location>
        <position position="92"/>
    </location>
</feature>
<organism evidence="2">
    <name type="scientific">marine metagenome</name>
    <dbReference type="NCBI Taxonomy" id="408172"/>
    <lineage>
        <taxon>unclassified sequences</taxon>
        <taxon>metagenomes</taxon>
        <taxon>ecological metagenomes</taxon>
    </lineage>
</organism>
<dbReference type="Gene3D" id="1.20.200.10">
    <property type="entry name" value="Fumarase/aspartase (Central domain)"/>
    <property type="match status" value="1"/>
</dbReference>
<evidence type="ECO:0000256" key="1">
    <source>
        <dbReference type="ARBA" id="ARBA00023239"/>
    </source>
</evidence>
<dbReference type="GO" id="GO:0004018">
    <property type="term" value="F:N6-(1,2-dicarboxyethyl)AMP AMP-lyase (fumarate-forming) activity"/>
    <property type="evidence" value="ECO:0007669"/>
    <property type="project" value="TreeGrafter"/>
</dbReference>
<dbReference type="InterPro" id="IPR008948">
    <property type="entry name" value="L-Aspartase-like"/>
</dbReference>
<dbReference type="PANTHER" id="PTHR43172">
    <property type="entry name" value="ADENYLOSUCCINATE LYASE"/>
    <property type="match status" value="1"/>
</dbReference>
<dbReference type="AlphaFoldDB" id="A0A383E8T8"/>
<sequence>MNSRSCERINGFHAILSGHLAMVASLSGDQWNEGDVSCSVVRRVALPDAFYAIDGLLETFLTVLVQMEVFPEVIGAECRRYLPFLLSTTIMM</sequence>
<accession>A0A383E8T8</accession>
<keyword evidence="1" id="KW-0456">Lyase</keyword>
<reference evidence="2" key="1">
    <citation type="submission" date="2018-05" db="EMBL/GenBank/DDBJ databases">
        <authorList>
            <person name="Lanie J.A."/>
            <person name="Ng W.-L."/>
            <person name="Kazmierczak K.M."/>
            <person name="Andrzejewski T.M."/>
            <person name="Davidsen T.M."/>
            <person name="Wayne K.J."/>
            <person name="Tettelin H."/>
            <person name="Glass J.I."/>
            <person name="Rusch D."/>
            <person name="Podicherti R."/>
            <person name="Tsui H.-C.T."/>
            <person name="Winkler M.E."/>
        </authorList>
    </citation>
    <scope>NUCLEOTIDE SEQUENCE</scope>
</reference>
<name>A0A383E8T8_9ZZZZ</name>
<dbReference type="PANTHER" id="PTHR43172:SF1">
    <property type="entry name" value="ADENYLOSUCCINATE LYASE"/>
    <property type="match status" value="1"/>
</dbReference>
<dbReference type="GO" id="GO:0005829">
    <property type="term" value="C:cytosol"/>
    <property type="evidence" value="ECO:0007669"/>
    <property type="project" value="TreeGrafter"/>
</dbReference>
<dbReference type="GO" id="GO:0070626">
    <property type="term" value="F:(S)-2-(5-amino-1-(5-phospho-D-ribosyl)imidazole-4-carboxamido) succinate lyase (fumarate-forming) activity"/>
    <property type="evidence" value="ECO:0007669"/>
    <property type="project" value="TreeGrafter"/>
</dbReference>
<proteinExistence type="predicted"/>
<dbReference type="SUPFAM" id="SSF48557">
    <property type="entry name" value="L-aspartase-like"/>
    <property type="match status" value="1"/>
</dbReference>
<protein>
    <submittedName>
        <fullName evidence="2">Uncharacterized protein</fullName>
    </submittedName>
</protein>
<gene>
    <name evidence="2" type="ORF">METZ01_LOCUS505372</name>
</gene>
<dbReference type="EMBL" id="UINC01223357">
    <property type="protein sequence ID" value="SVE52518.1"/>
    <property type="molecule type" value="Genomic_DNA"/>
</dbReference>
<dbReference type="GO" id="GO:0044208">
    <property type="term" value="P:'de novo' AMP biosynthetic process"/>
    <property type="evidence" value="ECO:0007669"/>
    <property type="project" value="TreeGrafter"/>
</dbReference>
<evidence type="ECO:0000313" key="2">
    <source>
        <dbReference type="EMBL" id="SVE52518.1"/>
    </source>
</evidence>